<dbReference type="EMBL" id="CP032317">
    <property type="protein sequence ID" value="AYA38328.1"/>
    <property type="molecule type" value="Genomic_DNA"/>
</dbReference>
<dbReference type="OrthoDB" id="637707at2"/>
<protein>
    <submittedName>
        <fullName evidence="2">DUF4249 domain-containing protein</fullName>
    </submittedName>
</protein>
<dbReference type="RefSeq" id="WP_119445876.1">
    <property type="nucleotide sequence ID" value="NZ_CP032317.1"/>
</dbReference>
<proteinExistence type="predicted"/>
<feature type="chain" id="PRO_5017609645" evidence="1">
    <location>
        <begin position="20"/>
        <end position="276"/>
    </location>
</feature>
<keyword evidence="1" id="KW-0732">Signal</keyword>
<feature type="signal peptide" evidence="1">
    <location>
        <begin position="1"/>
        <end position="19"/>
    </location>
</feature>
<name>A0A3B7QYN9_9BACT</name>
<accession>A0A3B7QYN9</accession>
<evidence type="ECO:0000256" key="1">
    <source>
        <dbReference type="SAM" id="SignalP"/>
    </source>
</evidence>
<gene>
    <name evidence="2" type="ORF">D3Y59_15530</name>
</gene>
<dbReference type="Pfam" id="PF14054">
    <property type="entry name" value="DUF4249"/>
    <property type="match status" value="1"/>
</dbReference>
<organism evidence="2 3">
    <name type="scientific">Hymenobacter oligotrophus</name>
    <dbReference type="NCBI Taxonomy" id="2319843"/>
    <lineage>
        <taxon>Bacteria</taxon>
        <taxon>Pseudomonadati</taxon>
        <taxon>Bacteroidota</taxon>
        <taxon>Cytophagia</taxon>
        <taxon>Cytophagales</taxon>
        <taxon>Hymenobacteraceae</taxon>
        <taxon>Hymenobacter</taxon>
    </lineage>
</organism>
<evidence type="ECO:0000313" key="3">
    <source>
        <dbReference type="Proteomes" id="UP000262802"/>
    </source>
</evidence>
<dbReference type="InterPro" id="IPR025345">
    <property type="entry name" value="DUF4249"/>
</dbReference>
<keyword evidence="3" id="KW-1185">Reference proteome</keyword>
<dbReference type="Proteomes" id="UP000262802">
    <property type="component" value="Chromosome"/>
</dbReference>
<dbReference type="KEGG" id="hyh:D3Y59_15530"/>
<dbReference type="PROSITE" id="PS51257">
    <property type="entry name" value="PROKAR_LIPOPROTEIN"/>
    <property type="match status" value="1"/>
</dbReference>
<dbReference type="AlphaFoldDB" id="A0A3B7QYN9"/>
<reference evidence="2 3" key="1">
    <citation type="submission" date="2018-09" db="EMBL/GenBank/DDBJ databases">
        <title>Hymenobacter medium sp. nov., isolated from R2A medium.</title>
        <authorList>
            <person name="Yingchao G."/>
        </authorList>
    </citation>
    <scope>NUCLEOTIDE SEQUENCE [LARGE SCALE GENOMIC DNA]</scope>
    <source>
        <strain evidence="3">sh-6</strain>
    </source>
</reference>
<evidence type="ECO:0000313" key="2">
    <source>
        <dbReference type="EMBL" id="AYA38328.1"/>
    </source>
</evidence>
<sequence>MLARFFSLAAVALTLGTLASCTDVVQVELPEPESQLAVEGNITDQPGPYEIRLTRTGAYFDDKTPLAVRGAELTISDSQGATETLRETAPGVYQTSSLRGRIGNQYTLTIKADGQEYRAATEIKRVPQIDRFEQQHKVGQPGWRDGYYVLYNGPELPGVGDYYRFKLYQNDTLRNNPDELIVRDDALVDGKYIGDVEMTDRPFRIGDRVRVEVLSLPRDYYFFLTEMFTQINNVGMFSSPPANVRTNIVNVDPNGPKAVGYFAGTAVRSATVTITP</sequence>